<evidence type="ECO:0000313" key="1">
    <source>
        <dbReference type="EMBL" id="PMB89268.1"/>
    </source>
</evidence>
<reference evidence="1 2" key="1">
    <citation type="submission" date="2017-09" db="EMBL/GenBank/DDBJ databases">
        <title>Bacterial strain isolated from the female urinary microbiota.</title>
        <authorList>
            <person name="Thomas-White K."/>
            <person name="Kumar N."/>
            <person name="Forster S."/>
            <person name="Putonti C."/>
            <person name="Lawley T."/>
            <person name="Wolfe A.J."/>
        </authorList>
    </citation>
    <scope>NUCLEOTIDE SEQUENCE [LARGE SCALE GENOMIC DNA]</scope>
    <source>
        <strain evidence="1 2">UMB0744</strain>
    </source>
</reference>
<name>A0ABX4UR60_9ACTO</name>
<comment type="caution">
    <text evidence="1">The sequence shown here is derived from an EMBL/GenBank/DDBJ whole genome shotgun (WGS) entry which is preliminary data.</text>
</comment>
<protein>
    <recommendedName>
        <fullName evidence="3">Antitoxin</fullName>
    </recommendedName>
</protein>
<dbReference type="EMBL" id="PNGC01000002">
    <property type="protein sequence ID" value="PMB89268.1"/>
    <property type="molecule type" value="Genomic_DNA"/>
</dbReference>
<accession>A0ABX4UR60</accession>
<dbReference type="Proteomes" id="UP000243201">
    <property type="component" value="Unassembled WGS sequence"/>
</dbReference>
<proteinExistence type="predicted"/>
<keyword evidence="2" id="KW-1185">Reference proteome</keyword>
<sequence>MAKNAIRRRFIKAAAKGADRAAQSVARHTRNSQGRVGQAINRAAQKVHKGVFYLAKYGRTHK</sequence>
<gene>
    <name evidence="1" type="ORF">CJ240_05740</name>
</gene>
<evidence type="ECO:0008006" key="3">
    <source>
        <dbReference type="Google" id="ProtNLM"/>
    </source>
</evidence>
<organism evidence="1 2">
    <name type="scientific">Varibaculum cambriense</name>
    <dbReference type="NCBI Taxonomy" id="184870"/>
    <lineage>
        <taxon>Bacteria</taxon>
        <taxon>Bacillati</taxon>
        <taxon>Actinomycetota</taxon>
        <taxon>Actinomycetes</taxon>
        <taxon>Actinomycetales</taxon>
        <taxon>Actinomycetaceae</taxon>
        <taxon>Varibaculum</taxon>
    </lineage>
</organism>
<dbReference type="RefSeq" id="WP_102184314.1">
    <property type="nucleotide sequence ID" value="NZ_PNGC01000002.1"/>
</dbReference>
<evidence type="ECO:0000313" key="2">
    <source>
        <dbReference type="Proteomes" id="UP000243201"/>
    </source>
</evidence>